<protein>
    <recommendedName>
        <fullName evidence="4">Lipoprotein</fullName>
    </recommendedName>
</protein>
<proteinExistence type="predicted"/>
<accession>A0A1B1BLW9</accession>
<evidence type="ECO:0000313" key="3">
    <source>
        <dbReference type="Proteomes" id="UP000092582"/>
    </source>
</evidence>
<dbReference type="OrthoDB" id="3174999at2"/>
<dbReference type="STRING" id="670052.PA27867_2582"/>
<evidence type="ECO:0000256" key="1">
    <source>
        <dbReference type="SAM" id="SignalP"/>
    </source>
</evidence>
<organism evidence="2 3">
    <name type="scientific">Cryobacterium arcticum</name>
    <dbReference type="NCBI Taxonomy" id="670052"/>
    <lineage>
        <taxon>Bacteria</taxon>
        <taxon>Bacillati</taxon>
        <taxon>Actinomycetota</taxon>
        <taxon>Actinomycetes</taxon>
        <taxon>Micrococcales</taxon>
        <taxon>Microbacteriaceae</taxon>
        <taxon>Cryobacterium</taxon>
    </lineage>
</organism>
<evidence type="ECO:0008006" key="4">
    <source>
        <dbReference type="Google" id="ProtNLM"/>
    </source>
</evidence>
<name>A0A1B1BLW9_9MICO</name>
<feature type="chain" id="PRO_5038878999" description="Lipoprotein" evidence="1">
    <location>
        <begin position="22"/>
        <end position="153"/>
    </location>
</feature>
<dbReference type="KEGG" id="cart:PA27867_2582"/>
<dbReference type="AlphaFoldDB" id="A0A1B1BLW9"/>
<keyword evidence="1" id="KW-0732">Signal</keyword>
<dbReference type="PROSITE" id="PS51257">
    <property type="entry name" value="PROKAR_LIPOPROTEIN"/>
    <property type="match status" value="1"/>
</dbReference>
<dbReference type="RefSeq" id="WP_066597004.1">
    <property type="nucleotide sequence ID" value="NZ_CP016282.1"/>
</dbReference>
<keyword evidence="3" id="KW-1185">Reference proteome</keyword>
<evidence type="ECO:0000313" key="2">
    <source>
        <dbReference type="EMBL" id="ANP73526.1"/>
    </source>
</evidence>
<sequence length="153" mass="16008" precursor="true">MKKFAVPIVLTIALALTGCSATEATTSTTASAPVDSTPTEEVAQAPDLTGTWKQSNSASEDAYQQATITADTISVDWVTDGGDTTSVYWVGTFVAPTDASEPVTWTSQRDAAATDSAMLASSDDTKEFTYESGTISYKVSALGTTTTVKLQKE</sequence>
<feature type="signal peptide" evidence="1">
    <location>
        <begin position="1"/>
        <end position="21"/>
    </location>
</feature>
<dbReference type="EMBL" id="CP016282">
    <property type="protein sequence ID" value="ANP73526.1"/>
    <property type="molecule type" value="Genomic_DNA"/>
</dbReference>
<gene>
    <name evidence="2" type="ORF">PA27867_2582</name>
</gene>
<reference evidence="2 3" key="1">
    <citation type="submission" date="2016-06" db="EMBL/GenBank/DDBJ databases">
        <title>Genome sequencing of Cryobacterium arcticum PAMC 27867.</title>
        <authorList>
            <person name="Lee J."/>
            <person name="Kim O.-S."/>
        </authorList>
    </citation>
    <scope>NUCLEOTIDE SEQUENCE [LARGE SCALE GENOMIC DNA]</scope>
    <source>
        <strain evidence="2 3">PAMC 27867</strain>
    </source>
</reference>
<dbReference type="Proteomes" id="UP000092582">
    <property type="component" value="Chromosome 1"/>
</dbReference>